<evidence type="ECO:0000313" key="7">
    <source>
        <dbReference type="Proteomes" id="UP000318431"/>
    </source>
</evidence>
<dbReference type="PROSITE" id="PS51318">
    <property type="entry name" value="TAT"/>
    <property type="match status" value="1"/>
</dbReference>
<dbReference type="EMBL" id="VLLB01000001">
    <property type="protein sequence ID" value="TWI70014.1"/>
    <property type="molecule type" value="Genomic_DNA"/>
</dbReference>
<gene>
    <name evidence="6" type="ORF">IP91_01092</name>
</gene>
<comment type="caution">
    <text evidence="6">The sequence shown here is derived from an EMBL/GenBank/DDBJ whole genome shotgun (WGS) entry which is preliminary data.</text>
</comment>
<dbReference type="PANTHER" id="PTHR22604">
    <property type="entry name" value="OXIDOREDUCTASES"/>
    <property type="match status" value="1"/>
</dbReference>
<dbReference type="InterPro" id="IPR055170">
    <property type="entry name" value="GFO_IDH_MocA-like_dom"/>
</dbReference>
<keyword evidence="7" id="KW-1185">Reference proteome</keyword>
<feature type="region of interest" description="Disordered" evidence="3">
    <location>
        <begin position="36"/>
        <end position="57"/>
    </location>
</feature>
<accession>A0A562RN56</accession>
<feature type="domain" description="Gfo/Idh/MocA-like oxidoreductase N-terminal" evidence="4">
    <location>
        <begin position="63"/>
        <end position="186"/>
    </location>
</feature>
<dbReference type="RefSeq" id="WP_145647717.1">
    <property type="nucleotide sequence ID" value="NZ_VLLB01000001.1"/>
</dbReference>
<evidence type="ECO:0000313" key="6">
    <source>
        <dbReference type="EMBL" id="TWI70014.1"/>
    </source>
</evidence>
<evidence type="ECO:0000256" key="2">
    <source>
        <dbReference type="ARBA" id="ARBA00023002"/>
    </source>
</evidence>
<comment type="similarity">
    <text evidence="1">Belongs to the Gfo/Idh/MocA family.</text>
</comment>
<proteinExistence type="inferred from homology"/>
<dbReference type="InterPro" id="IPR036291">
    <property type="entry name" value="NAD(P)-bd_dom_sf"/>
</dbReference>
<evidence type="ECO:0000259" key="5">
    <source>
        <dbReference type="Pfam" id="PF22725"/>
    </source>
</evidence>
<reference evidence="6 7" key="1">
    <citation type="journal article" date="2015" name="Stand. Genomic Sci.">
        <title>Genomic Encyclopedia of Bacterial and Archaeal Type Strains, Phase III: the genomes of soil and plant-associated and newly described type strains.</title>
        <authorList>
            <person name="Whitman W.B."/>
            <person name="Woyke T."/>
            <person name="Klenk H.P."/>
            <person name="Zhou Y."/>
            <person name="Lilburn T.G."/>
            <person name="Beck B.J."/>
            <person name="De Vos P."/>
            <person name="Vandamme P."/>
            <person name="Eisen J.A."/>
            <person name="Garrity G."/>
            <person name="Hugenholtz P."/>
            <person name="Kyrpides N.C."/>
        </authorList>
    </citation>
    <scope>NUCLEOTIDE SEQUENCE [LARGE SCALE GENOMIC DNA]</scope>
    <source>
        <strain evidence="6 7">CGMCC 1.10822</strain>
    </source>
</reference>
<dbReference type="SUPFAM" id="SSF51735">
    <property type="entry name" value="NAD(P)-binding Rossmann-fold domains"/>
    <property type="match status" value="1"/>
</dbReference>
<dbReference type="AlphaFoldDB" id="A0A562RN56"/>
<evidence type="ECO:0000259" key="4">
    <source>
        <dbReference type="Pfam" id="PF01408"/>
    </source>
</evidence>
<protein>
    <submittedName>
        <fullName evidence="6">Putative dehydrogenase</fullName>
    </submittedName>
</protein>
<name>A0A562RN56_9BURK</name>
<dbReference type="InterPro" id="IPR008354">
    <property type="entry name" value="Glc-Fru_OxRdtase_bac"/>
</dbReference>
<dbReference type="GO" id="GO:0000166">
    <property type="term" value="F:nucleotide binding"/>
    <property type="evidence" value="ECO:0007669"/>
    <property type="project" value="InterPro"/>
</dbReference>
<dbReference type="SUPFAM" id="SSF55347">
    <property type="entry name" value="Glyceraldehyde-3-phosphate dehydrogenase-like, C-terminal domain"/>
    <property type="match status" value="1"/>
</dbReference>
<evidence type="ECO:0000256" key="1">
    <source>
        <dbReference type="ARBA" id="ARBA00010928"/>
    </source>
</evidence>
<dbReference type="PRINTS" id="PR01775">
    <property type="entry name" value="GLFROXRDTASE"/>
</dbReference>
<feature type="domain" description="GFO/IDH/MocA-like oxidoreductase" evidence="5">
    <location>
        <begin position="196"/>
        <end position="308"/>
    </location>
</feature>
<dbReference type="InterPro" id="IPR050984">
    <property type="entry name" value="Gfo/Idh/MocA_domain"/>
</dbReference>
<dbReference type="OrthoDB" id="9793050at2"/>
<organism evidence="6 7">
    <name type="scientific">Pseudoduganella lurida</name>
    <dbReference type="NCBI Taxonomy" id="1036180"/>
    <lineage>
        <taxon>Bacteria</taxon>
        <taxon>Pseudomonadati</taxon>
        <taxon>Pseudomonadota</taxon>
        <taxon>Betaproteobacteria</taxon>
        <taxon>Burkholderiales</taxon>
        <taxon>Oxalobacteraceae</taxon>
        <taxon>Telluria group</taxon>
        <taxon>Pseudoduganella</taxon>
    </lineage>
</organism>
<dbReference type="Proteomes" id="UP000318431">
    <property type="component" value="Unassembled WGS sequence"/>
</dbReference>
<sequence length="414" mass="45838">MIQNQPPRRDFLRYVGTLAALSAPTLHAAANERDRITFPPINDKSEKPEVTEPPADPLGERVGIAIVGLGRISVNEVLPAFGQSKHAKPVALVTGDREKGLKLARQYNIPDSAVLDYKEYDKLAQMADVKAVYIGLPNHMHPEYTIRAAKAGKHVLCEKPMANSVKECQQMIDACRKAKVQLMIAYRSQYEVLDRALVKMVQEKKLGALKEFISVNSQNMGDPQHWRLKRALAGGGALPDVGLYCINAARFLSGEEPVEVIGNVWSTPGDARFREVEESCQFILRFPSGFIASCSTSYAAHKSQMFRLNAAEAWAEMDPAYAYNGNKLKITRVVEGKEQASDIGLKEKNQFAAEMDHFAECIQQNRDVHTPGEEGLQDQRIIEAIYESARTNRPVKLKAPGRTRGPAPKEDGAA</sequence>
<dbReference type="Pfam" id="PF22725">
    <property type="entry name" value="GFO_IDH_MocA_C3"/>
    <property type="match status" value="1"/>
</dbReference>
<dbReference type="InterPro" id="IPR006311">
    <property type="entry name" value="TAT_signal"/>
</dbReference>
<dbReference type="PANTHER" id="PTHR22604:SF105">
    <property type="entry name" value="TRANS-1,2-DIHYDROBENZENE-1,2-DIOL DEHYDROGENASE"/>
    <property type="match status" value="1"/>
</dbReference>
<evidence type="ECO:0000256" key="3">
    <source>
        <dbReference type="SAM" id="MobiDB-lite"/>
    </source>
</evidence>
<dbReference type="Gene3D" id="3.40.50.720">
    <property type="entry name" value="NAD(P)-binding Rossmann-like Domain"/>
    <property type="match status" value="1"/>
</dbReference>
<feature type="region of interest" description="Disordered" evidence="3">
    <location>
        <begin position="392"/>
        <end position="414"/>
    </location>
</feature>
<dbReference type="Pfam" id="PF01408">
    <property type="entry name" value="GFO_IDH_MocA"/>
    <property type="match status" value="1"/>
</dbReference>
<dbReference type="Gene3D" id="3.30.360.10">
    <property type="entry name" value="Dihydrodipicolinate Reductase, domain 2"/>
    <property type="match status" value="1"/>
</dbReference>
<keyword evidence="2" id="KW-0560">Oxidoreductase</keyword>
<dbReference type="InterPro" id="IPR000683">
    <property type="entry name" value="Gfo/Idh/MocA-like_OxRdtase_N"/>
</dbReference>
<dbReference type="GO" id="GO:0016491">
    <property type="term" value="F:oxidoreductase activity"/>
    <property type="evidence" value="ECO:0007669"/>
    <property type="project" value="UniProtKB-KW"/>
</dbReference>